<evidence type="ECO:0000256" key="1">
    <source>
        <dbReference type="SAM" id="SignalP"/>
    </source>
</evidence>
<reference evidence="2" key="1">
    <citation type="submission" date="2024-05" db="EMBL/GenBank/DDBJ databases">
        <title>Draft genome assemblies of 36 bacteria isolated from hibernating arctic ground squirrels.</title>
        <authorList>
            <person name="McKee H."/>
            <person name="Mullen L."/>
            <person name="Drown D.M."/>
            <person name="Duddleston K.N."/>
        </authorList>
    </citation>
    <scope>NUCLEOTIDE SEQUENCE</scope>
    <source>
        <strain evidence="2">AN1007</strain>
    </source>
</reference>
<protein>
    <submittedName>
        <fullName evidence="2">Uncharacterized protein</fullName>
    </submittedName>
</protein>
<sequence length="225" mass="24735">MLKMKKIVPAIALSVAVLSGSVVIPNSVNANPVETVTANENDIQHVQLNKLFVDIPYSDVDYELKRKETTSAVEIEVYERSTGNLVTTYGEVKNQDSNFSARAATDYQSIRAYQDYQDSGFVSVRLQADLYVYSSGSFGQINKVIATNYYATSDGSWDMVNPSAHTVSMTGSFPTQKVQVKGSVTIDTVKTKIGGVAIGDLGYTVQQNSHYRKNLNHGFTFTFGR</sequence>
<gene>
    <name evidence="2" type="ORF">ABXS70_09225</name>
</gene>
<feature type="signal peptide" evidence="1">
    <location>
        <begin position="1"/>
        <end position="30"/>
    </location>
</feature>
<dbReference type="RefSeq" id="WP_366295414.1">
    <property type="nucleotide sequence ID" value="NZ_CP159992.1"/>
</dbReference>
<dbReference type="AlphaFoldDB" id="A0AAU8NJE2"/>
<name>A0AAU8NJE2_9BACL</name>
<accession>A0AAU8NJE2</accession>
<dbReference type="EMBL" id="CP159992">
    <property type="protein sequence ID" value="XCP96862.1"/>
    <property type="molecule type" value="Genomic_DNA"/>
</dbReference>
<organism evidence="2">
    <name type="scientific">Paenibacillus sp. AN1007</name>
    <dbReference type="NCBI Taxonomy" id="3151385"/>
    <lineage>
        <taxon>Bacteria</taxon>
        <taxon>Bacillati</taxon>
        <taxon>Bacillota</taxon>
        <taxon>Bacilli</taxon>
        <taxon>Bacillales</taxon>
        <taxon>Paenibacillaceae</taxon>
        <taxon>Paenibacillus</taxon>
    </lineage>
</organism>
<keyword evidence="1" id="KW-0732">Signal</keyword>
<feature type="chain" id="PRO_5043392337" evidence="1">
    <location>
        <begin position="31"/>
        <end position="225"/>
    </location>
</feature>
<evidence type="ECO:0000313" key="2">
    <source>
        <dbReference type="EMBL" id="XCP96862.1"/>
    </source>
</evidence>
<proteinExistence type="predicted"/>